<organism evidence="2 3">
    <name type="scientific">Streptomyces griseus subsp. griseus (strain JCM 4626 / CBS 651.72 / NBRC 13350 / KCC S-0626 / ISP 5235)</name>
    <dbReference type="NCBI Taxonomy" id="455632"/>
    <lineage>
        <taxon>Bacteria</taxon>
        <taxon>Bacillati</taxon>
        <taxon>Actinomycetota</taxon>
        <taxon>Actinomycetes</taxon>
        <taxon>Kitasatosporales</taxon>
        <taxon>Streptomycetaceae</taxon>
        <taxon>Streptomyces</taxon>
    </lineage>
</organism>
<evidence type="ECO:0000313" key="2">
    <source>
        <dbReference type="EMBL" id="BAG21093.1"/>
    </source>
</evidence>
<proteinExistence type="predicted"/>
<reference evidence="3" key="1">
    <citation type="journal article" date="2008" name="J. Bacteriol.">
        <title>Genome sequence of the streptomycin-producing microorganism Streptomyces griseus IFO 13350.</title>
        <authorList>
            <person name="Ohnishi Y."/>
            <person name="Ishikawa J."/>
            <person name="Hara H."/>
            <person name="Suzuki H."/>
            <person name="Ikenoya M."/>
            <person name="Ikeda H."/>
            <person name="Yamashita A."/>
            <person name="Hattori M."/>
            <person name="Horinouchi S."/>
        </authorList>
    </citation>
    <scope>NUCLEOTIDE SEQUENCE [LARGE SCALE GENOMIC DNA]</scope>
    <source>
        <strain evidence="3">JCM 4626 / NBRC 13350</strain>
    </source>
</reference>
<keyword evidence="1" id="KW-0472">Membrane</keyword>
<evidence type="ECO:0000313" key="3">
    <source>
        <dbReference type="Proteomes" id="UP000001685"/>
    </source>
</evidence>
<protein>
    <submittedName>
        <fullName evidence="2">Uncharacterized protein</fullName>
    </submittedName>
</protein>
<evidence type="ECO:0000256" key="1">
    <source>
        <dbReference type="SAM" id="Phobius"/>
    </source>
</evidence>
<keyword evidence="1" id="KW-1133">Transmembrane helix</keyword>
<gene>
    <name evidence="2" type="ordered locus">SGR_4264</name>
</gene>
<dbReference type="Proteomes" id="UP000001685">
    <property type="component" value="Chromosome"/>
</dbReference>
<dbReference type="EMBL" id="AP009493">
    <property type="protein sequence ID" value="BAG21093.1"/>
    <property type="molecule type" value="Genomic_DNA"/>
</dbReference>
<dbReference type="HOGENOM" id="CLU_2332413_0_0_11"/>
<feature type="transmembrane region" description="Helical" evidence="1">
    <location>
        <begin position="47"/>
        <end position="65"/>
    </location>
</feature>
<accession>B1VTK3</accession>
<name>B1VTK3_STRGG</name>
<dbReference type="AlphaFoldDB" id="B1VTK3"/>
<dbReference type="KEGG" id="sgr:SGR_4264"/>
<sequence length="98" mass="10319">MRSSPTARSVLAVLRRCTATTAGGITIKLPVHLPGYEHSMVLWGKRLGVALAYGALAGVVSRLWHDTWSDSLAFGISMAVAMLGVALAMGIRKRAGKG</sequence>
<keyword evidence="1" id="KW-0812">Transmembrane</keyword>
<feature type="transmembrane region" description="Helical" evidence="1">
    <location>
        <begin position="71"/>
        <end position="91"/>
    </location>
</feature>